<dbReference type="InterPro" id="IPR003961">
    <property type="entry name" value="FN3_dom"/>
</dbReference>
<evidence type="ECO:0000256" key="3">
    <source>
        <dbReference type="ARBA" id="ARBA00022692"/>
    </source>
</evidence>
<dbReference type="Gene3D" id="2.60.40.10">
    <property type="entry name" value="Immunoglobulins"/>
    <property type="match status" value="2"/>
</dbReference>
<evidence type="ECO:0000256" key="4">
    <source>
        <dbReference type="ARBA" id="ARBA00022729"/>
    </source>
</evidence>
<evidence type="ECO:0000256" key="12">
    <source>
        <dbReference type="SAM" id="MobiDB-lite"/>
    </source>
</evidence>
<evidence type="ECO:0000256" key="10">
    <source>
        <dbReference type="ARBA" id="ARBA00023180"/>
    </source>
</evidence>
<sequence length="369" mass="40816">MGEGVHCRGGVVFPPFSCIYMPLPLTPHPQPLQSPLHAPCSFSEVQWHWNGENVLPGGSFAQQGQLLLPRAALSAEGLYSCHDADGLLFSSISLRLGRPPGVPSISCRAPDFENFSCSWTSSVETLLPTCYIATYRKRSQTEDEKRRARNSNMGVCVQFPGWPYSCTVSKSEFWSVYRINVTEVNPLGSNFQLLDFTMQAIIKPDPPEGLRVEPVPTAPRRLRATWEYPVTWAKESYFLLKFRLRYRPVTHSSWSVVETANLSEVITDAVVSLEHVLQVGAKDFLDAGNWSEWSAEARATPTTGLTTTLREETSAIGQPESPAEEPSLAPNPQPIDRSDPTEKVAILVSLGIFAFIVLAAVLVVAILLW</sequence>
<keyword evidence="8" id="KW-1015">Disulfide bond</keyword>
<evidence type="ECO:0000256" key="11">
    <source>
        <dbReference type="ARBA" id="ARBA00023319"/>
    </source>
</evidence>
<name>A0A8D0H1Z5_SPHPU</name>
<dbReference type="FunFam" id="2.60.40.10:FF:000136">
    <property type="entry name" value="Ciliary neurotrophic factor receptor alpha"/>
    <property type="match status" value="1"/>
</dbReference>
<organism evidence="15 16">
    <name type="scientific">Sphenodon punctatus</name>
    <name type="common">Tuatara</name>
    <name type="synonym">Hatteria punctata</name>
    <dbReference type="NCBI Taxonomy" id="8508"/>
    <lineage>
        <taxon>Eukaryota</taxon>
        <taxon>Metazoa</taxon>
        <taxon>Chordata</taxon>
        <taxon>Craniata</taxon>
        <taxon>Vertebrata</taxon>
        <taxon>Euteleostomi</taxon>
        <taxon>Lepidosauria</taxon>
        <taxon>Sphenodontia</taxon>
        <taxon>Sphenodontidae</taxon>
        <taxon>Sphenodon</taxon>
    </lineage>
</organism>
<dbReference type="InterPro" id="IPR003530">
    <property type="entry name" value="Hematopoietin_rcpt_L_F3_CS"/>
</dbReference>
<feature type="compositionally biased region" description="Low complexity" evidence="12">
    <location>
        <begin position="319"/>
        <end position="330"/>
    </location>
</feature>
<evidence type="ECO:0000256" key="1">
    <source>
        <dbReference type="ARBA" id="ARBA00004479"/>
    </source>
</evidence>
<dbReference type="SUPFAM" id="SSF49265">
    <property type="entry name" value="Fibronectin type III"/>
    <property type="match status" value="2"/>
</dbReference>
<keyword evidence="4" id="KW-0732">Signal</keyword>
<dbReference type="PANTHER" id="PTHR48483">
    <property type="entry name" value="INTERLEUKIN-27 SUBUNIT BETA"/>
    <property type="match status" value="1"/>
</dbReference>
<comment type="subcellular location">
    <subcellularLocation>
        <location evidence="1">Membrane</location>
        <topology evidence="1">Single-pass type I membrane protein</topology>
    </subcellularLocation>
</comment>
<dbReference type="CDD" id="cd00063">
    <property type="entry name" value="FN3"/>
    <property type="match status" value="1"/>
</dbReference>
<dbReference type="Ensembl" id="ENSSPUT00000015441.1">
    <property type="protein sequence ID" value="ENSSPUP00000014471.1"/>
    <property type="gene ID" value="ENSSPUG00000011160.1"/>
</dbReference>
<dbReference type="InterPro" id="IPR053073">
    <property type="entry name" value="IL11/IL27_subunit_beta"/>
</dbReference>
<feature type="compositionally biased region" description="Low complexity" evidence="12">
    <location>
        <begin position="297"/>
        <end position="308"/>
    </location>
</feature>
<protein>
    <submittedName>
        <fullName evidence="15">Interleukin 11 receptor subunit alpha</fullName>
    </submittedName>
</protein>
<keyword evidence="9" id="KW-0675">Receptor</keyword>
<dbReference type="PROSITE" id="PS01354">
    <property type="entry name" value="HEMATOPO_REC_L_F3"/>
    <property type="match status" value="1"/>
</dbReference>
<evidence type="ECO:0000313" key="16">
    <source>
        <dbReference type="Proteomes" id="UP000694392"/>
    </source>
</evidence>
<proteinExistence type="inferred from homology"/>
<gene>
    <name evidence="15" type="primary">IL11RA</name>
</gene>
<dbReference type="OMA" id="NFYRISC"/>
<keyword evidence="7 13" id="KW-0472">Membrane</keyword>
<dbReference type="FunFam" id="2.60.40.10:FF:000545">
    <property type="entry name" value="Interleukin-11 receptor subunit alpha"/>
    <property type="match status" value="1"/>
</dbReference>
<dbReference type="PROSITE" id="PS50853">
    <property type="entry name" value="FN3"/>
    <property type="match status" value="1"/>
</dbReference>
<evidence type="ECO:0000256" key="5">
    <source>
        <dbReference type="ARBA" id="ARBA00022737"/>
    </source>
</evidence>
<keyword evidence="3 13" id="KW-0812">Transmembrane</keyword>
<keyword evidence="16" id="KW-1185">Reference proteome</keyword>
<feature type="domain" description="Fibronectin type-III" evidence="14">
    <location>
        <begin position="206"/>
        <end position="303"/>
    </location>
</feature>
<evidence type="ECO:0000313" key="15">
    <source>
        <dbReference type="Ensembl" id="ENSSPUP00000014471.1"/>
    </source>
</evidence>
<feature type="transmembrane region" description="Helical" evidence="13">
    <location>
        <begin position="344"/>
        <end position="368"/>
    </location>
</feature>
<dbReference type="GO" id="GO:0030154">
    <property type="term" value="P:cell differentiation"/>
    <property type="evidence" value="ECO:0007669"/>
    <property type="project" value="Ensembl"/>
</dbReference>
<feature type="region of interest" description="Disordered" evidence="12">
    <location>
        <begin position="297"/>
        <end position="337"/>
    </location>
</feature>
<keyword evidence="11" id="KW-0393">Immunoglobulin domain</keyword>
<evidence type="ECO:0000256" key="7">
    <source>
        <dbReference type="ARBA" id="ARBA00023136"/>
    </source>
</evidence>
<dbReference type="GO" id="GO:0004921">
    <property type="term" value="F:interleukin-11 receptor activity"/>
    <property type="evidence" value="ECO:0007669"/>
    <property type="project" value="Ensembl"/>
</dbReference>
<evidence type="ECO:0000256" key="9">
    <source>
        <dbReference type="ARBA" id="ARBA00023170"/>
    </source>
</evidence>
<dbReference type="GeneTree" id="ENSGT00940000160904"/>
<evidence type="ECO:0000256" key="8">
    <source>
        <dbReference type="ARBA" id="ARBA00023157"/>
    </source>
</evidence>
<evidence type="ECO:0000256" key="13">
    <source>
        <dbReference type="SAM" id="Phobius"/>
    </source>
</evidence>
<evidence type="ECO:0000259" key="14">
    <source>
        <dbReference type="PROSITE" id="PS50853"/>
    </source>
</evidence>
<keyword evidence="10" id="KW-0325">Glycoprotein</keyword>
<dbReference type="GO" id="GO:0016020">
    <property type="term" value="C:membrane"/>
    <property type="evidence" value="ECO:0007669"/>
    <property type="project" value="UniProtKB-SubCell"/>
</dbReference>
<comment type="similarity">
    <text evidence="2">Belongs to the type I cytokine receptor family. Type 3 subfamily.</text>
</comment>
<accession>A0A8D0H1Z5</accession>
<dbReference type="Proteomes" id="UP000694392">
    <property type="component" value="Unplaced"/>
</dbReference>
<keyword evidence="5" id="KW-0677">Repeat</keyword>
<dbReference type="InterPro" id="IPR013783">
    <property type="entry name" value="Ig-like_fold"/>
</dbReference>
<keyword evidence="6 13" id="KW-1133">Transmembrane helix</keyword>
<dbReference type="GO" id="GO:0060322">
    <property type="term" value="P:head development"/>
    <property type="evidence" value="ECO:0007669"/>
    <property type="project" value="Ensembl"/>
</dbReference>
<dbReference type="AlphaFoldDB" id="A0A8D0H1Z5"/>
<reference evidence="15" key="2">
    <citation type="submission" date="2025-09" db="UniProtKB">
        <authorList>
            <consortium name="Ensembl"/>
        </authorList>
    </citation>
    <scope>IDENTIFICATION</scope>
</reference>
<dbReference type="PANTHER" id="PTHR48483:SF2">
    <property type="entry name" value="INTERLEUKIN-27 SUBUNIT BETA"/>
    <property type="match status" value="1"/>
</dbReference>
<evidence type="ECO:0000256" key="6">
    <source>
        <dbReference type="ARBA" id="ARBA00022989"/>
    </source>
</evidence>
<evidence type="ECO:0000256" key="2">
    <source>
        <dbReference type="ARBA" id="ARBA00010890"/>
    </source>
</evidence>
<dbReference type="InterPro" id="IPR036116">
    <property type="entry name" value="FN3_sf"/>
</dbReference>
<reference evidence="15" key="1">
    <citation type="submission" date="2025-08" db="UniProtKB">
        <authorList>
            <consortium name="Ensembl"/>
        </authorList>
    </citation>
    <scope>IDENTIFICATION</scope>
</reference>